<sequence>MFHLSQMDQIFLKSLADVVRTSRTTSQYDKLTFTTQTIADIKNEIQSRQESVRYQALLKLFFLAMEGNNIRWAEFQIINLMGCADFQLKLGAQLAAHLVIDSQSQGLIMVTNVFQKEFKNGHVECSATLSCLGTIANKDLSDSLLTHVLKLTTNTKPLIRKKAIAVLSKIFTINPLNIPGNLEMVIQQLQKESNISVLACGISLFCSVMKVAPKLYPLFLSIVYDQISKQKSNWLLIKLVRISNKLISLEPRFQGKLIEHYTRLLNQTNSKSLQYELVYSIMKYFKNHSQLYESAGDILKQFLNHQDPNCIYKSLFLVRCLGLECLTHISSSAGLMEFQEQILESFKKSDYFSKLQILQLFKDFTNQQNFQTVIEFFLKYSDLESNHKIIESLIFIIMKDKFINVDDPEKLLLVYIPVIAQKIDTIDNAIRFKELLFELLTRVPGLKVYSDQLCNQILQTYAIQSDTLQGPTLNIVQRHTQLKYSLNHREIIFKSLIMIVGESVKLLKLDALTNIIKFLEQLNILNCYESSLSDIDSLLFKIYIQIIKTDPSNDIIPQIEQLIKNIYNKLHNISIVKISFFYESFILNKTKEQLQQLYNLYAEDLPPINLEAQKLIKPPEGLDITQSFQIDIEEIEKIKNSNNDQLEQKPIIQQLEQADLVSKEQEDQNTQILKQEENEEELKPLNTKTDPIPKKVFTINRDEELPPGVNQNDINQSKEEE</sequence>
<dbReference type="GO" id="GO:0010008">
    <property type="term" value="C:endosome membrane"/>
    <property type="evidence" value="ECO:0000318"/>
    <property type="project" value="GO_Central"/>
</dbReference>
<dbReference type="InterPro" id="IPR016024">
    <property type="entry name" value="ARM-type_fold"/>
</dbReference>
<evidence type="ECO:0000313" key="9">
    <source>
        <dbReference type="EMBL" id="CAH03603.1"/>
    </source>
</evidence>
<comment type="subcellular location">
    <subcellularLocation>
        <location evidence="1">Endomembrane system</location>
    </subcellularLocation>
</comment>
<dbReference type="AlphaFoldDB" id="Q6BFG7"/>
<name>Q6BFG7_PARTE</name>
<keyword evidence="3" id="KW-0813">Transport</keyword>
<dbReference type="Pfam" id="PF01602">
    <property type="entry name" value="Adaptin_N"/>
    <property type="match status" value="1"/>
</dbReference>
<evidence type="ECO:0000256" key="6">
    <source>
        <dbReference type="ARBA" id="ARBA00023136"/>
    </source>
</evidence>
<protein>
    <submittedName>
        <fullName evidence="9">Adaptor protein, putative</fullName>
    </submittedName>
</protein>
<dbReference type="EMBL" id="CR548612">
    <property type="protein sequence ID" value="CAH03603.1"/>
    <property type="molecule type" value="Genomic_DNA"/>
</dbReference>
<evidence type="ECO:0000256" key="2">
    <source>
        <dbReference type="ARBA" id="ARBA00006613"/>
    </source>
</evidence>
<dbReference type="SUPFAM" id="SSF48371">
    <property type="entry name" value="ARM repeat"/>
    <property type="match status" value="1"/>
</dbReference>
<feature type="region of interest" description="Disordered" evidence="7">
    <location>
        <begin position="663"/>
        <end position="721"/>
    </location>
</feature>
<proteinExistence type="inferred from homology"/>
<evidence type="ECO:0000256" key="3">
    <source>
        <dbReference type="ARBA" id="ARBA00022448"/>
    </source>
</evidence>
<keyword evidence="5" id="KW-0653">Protein transport</keyword>
<dbReference type="PANTHER" id="PTHR22781">
    <property type="entry name" value="DELTA ADAPTIN-RELATED"/>
    <property type="match status" value="1"/>
</dbReference>
<evidence type="ECO:0000256" key="4">
    <source>
        <dbReference type="ARBA" id="ARBA00022737"/>
    </source>
</evidence>
<dbReference type="GO" id="GO:0006623">
    <property type="term" value="P:protein targeting to vacuole"/>
    <property type="evidence" value="ECO:0000318"/>
    <property type="project" value="GO_Central"/>
</dbReference>
<keyword evidence="10" id="KW-1185">Reference proteome</keyword>
<dbReference type="GO" id="GO:0030123">
    <property type="term" value="C:AP-3 adaptor complex"/>
    <property type="evidence" value="ECO:0000318"/>
    <property type="project" value="GO_Central"/>
</dbReference>
<keyword evidence="6" id="KW-0472">Membrane</keyword>
<dbReference type="FunFam" id="1.25.10.10:FF:001786">
    <property type="entry name" value="Adaptor protein, putative"/>
    <property type="match status" value="1"/>
</dbReference>
<evidence type="ECO:0000256" key="7">
    <source>
        <dbReference type="SAM" id="MobiDB-lite"/>
    </source>
</evidence>
<feature type="domain" description="Clathrin/coatomer adaptor adaptin-like N-terminal" evidence="8">
    <location>
        <begin position="35"/>
        <end position="585"/>
    </location>
</feature>
<gene>
    <name evidence="9" type="ORF">PTMB.406</name>
</gene>
<dbReference type="PANTHER" id="PTHR22781:SF12">
    <property type="entry name" value="AP-3 COMPLEX SUBUNIT DELTA-1"/>
    <property type="match status" value="1"/>
</dbReference>
<dbReference type="InterPro" id="IPR002553">
    <property type="entry name" value="Clathrin/coatomer_adapt-like_N"/>
</dbReference>
<dbReference type="Gene3D" id="1.25.10.10">
    <property type="entry name" value="Leucine-rich Repeat Variant"/>
    <property type="match status" value="1"/>
</dbReference>
<dbReference type="InterPro" id="IPR011989">
    <property type="entry name" value="ARM-like"/>
</dbReference>
<dbReference type="InterPro" id="IPR017105">
    <property type="entry name" value="AP3_complex_dsu"/>
</dbReference>
<evidence type="ECO:0000256" key="5">
    <source>
        <dbReference type="ARBA" id="ARBA00022927"/>
    </source>
</evidence>
<dbReference type="GeneID" id="79574096"/>
<dbReference type="KEGG" id="ptm:PTMB.406"/>
<keyword evidence="4" id="KW-0677">Repeat</keyword>
<comment type="similarity">
    <text evidence="2">Belongs to the adaptor complexes large subunit family.</text>
</comment>
<dbReference type="Proteomes" id="UP000000600">
    <property type="component" value="Chromosome"/>
</dbReference>
<accession>Q6BFG7</accession>
<evidence type="ECO:0000313" key="10">
    <source>
        <dbReference type="Proteomes" id="UP000000600"/>
    </source>
</evidence>
<evidence type="ECO:0000259" key="8">
    <source>
        <dbReference type="Pfam" id="PF01602"/>
    </source>
</evidence>
<dbReference type="RefSeq" id="XP_001347230.1">
    <property type="nucleotide sequence ID" value="XM_001347194.1"/>
</dbReference>
<dbReference type="STRING" id="5888.Q6BFG7"/>
<evidence type="ECO:0000256" key="1">
    <source>
        <dbReference type="ARBA" id="ARBA00004308"/>
    </source>
</evidence>
<dbReference type="InParanoid" id="Q6BFG7"/>
<dbReference type="GO" id="GO:0006896">
    <property type="term" value="P:Golgi to vacuole transport"/>
    <property type="evidence" value="ECO:0000318"/>
    <property type="project" value="GO_Central"/>
</dbReference>
<organism evidence="9 10">
    <name type="scientific">Paramecium tetraurelia</name>
    <dbReference type="NCBI Taxonomy" id="5888"/>
    <lineage>
        <taxon>Eukaryota</taxon>
        <taxon>Sar</taxon>
        <taxon>Alveolata</taxon>
        <taxon>Ciliophora</taxon>
        <taxon>Intramacronucleata</taxon>
        <taxon>Oligohymenophorea</taxon>
        <taxon>Peniculida</taxon>
        <taxon>Parameciidae</taxon>
        <taxon>Paramecium</taxon>
    </lineage>
</organism>
<reference evidence="9 10" key="1">
    <citation type="journal article" date="2004" name="Curr. Biol.">
        <title>High coding density on the largest Paramecium tetraurelia somatic chromosome.</title>
        <authorList>
            <person name="Zagulski M."/>
            <person name="Nowak J.K."/>
            <person name="Le Mouel A."/>
            <person name="Nowacki M."/>
            <person name="Migdalski A."/>
            <person name="Gromadka R."/>
            <person name="Noel B."/>
            <person name="Blanc I."/>
            <person name="Dessen P."/>
            <person name="Wincker P."/>
            <person name="Keller A.M."/>
            <person name="Cohen J."/>
            <person name="Meyer E."/>
            <person name="Sperling L."/>
        </authorList>
    </citation>
    <scope>NUCLEOTIDE SEQUENCE [LARGE SCALE GENOMIC DNA]</scope>
    <source>
        <strain evidence="9 10">Stock d4-2</strain>
    </source>
</reference>